<keyword evidence="11 12" id="KW-0472">Membrane</keyword>
<dbReference type="Proteomes" id="UP001500979">
    <property type="component" value="Unassembled WGS sequence"/>
</dbReference>
<evidence type="ECO:0000259" key="13">
    <source>
        <dbReference type="Pfam" id="PF12483"/>
    </source>
</evidence>
<organism evidence="14 15">
    <name type="scientific">Saccharopolyspora taberi</name>
    <dbReference type="NCBI Taxonomy" id="60895"/>
    <lineage>
        <taxon>Bacteria</taxon>
        <taxon>Bacillati</taxon>
        <taxon>Actinomycetota</taxon>
        <taxon>Actinomycetes</taxon>
        <taxon>Pseudonocardiales</taxon>
        <taxon>Pseudonocardiaceae</taxon>
        <taxon>Saccharopolyspora</taxon>
    </lineage>
</organism>
<evidence type="ECO:0000256" key="11">
    <source>
        <dbReference type="ARBA" id="ARBA00023136"/>
    </source>
</evidence>
<evidence type="ECO:0000313" key="15">
    <source>
        <dbReference type="Proteomes" id="UP001500979"/>
    </source>
</evidence>
<keyword evidence="8" id="KW-0833">Ubl conjugation pathway</keyword>
<keyword evidence="9" id="KW-0862">Zinc</keyword>
<evidence type="ECO:0000256" key="10">
    <source>
        <dbReference type="ARBA" id="ARBA00022989"/>
    </source>
</evidence>
<keyword evidence="10 12" id="KW-1133">Transmembrane helix</keyword>
<evidence type="ECO:0000256" key="8">
    <source>
        <dbReference type="ARBA" id="ARBA00022786"/>
    </source>
</evidence>
<gene>
    <name evidence="14" type="ORF">GCM10010470_49610</name>
</gene>
<evidence type="ECO:0000256" key="1">
    <source>
        <dbReference type="ARBA" id="ARBA00000900"/>
    </source>
</evidence>
<dbReference type="EMBL" id="BAAAUX010000020">
    <property type="protein sequence ID" value="GAA2808451.1"/>
    <property type="molecule type" value="Genomic_DNA"/>
</dbReference>
<dbReference type="InterPro" id="IPR022170">
    <property type="entry name" value="MUL1-like"/>
</dbReference>
<dbReference type="Pfam" id="PF12483">
    <property type="entry name" value="GIDE"/>
    <property type="match status" value="1"/>
</dbReference>
<dbReference type="EC" id="2.3.2.27" evidence="3"/>
<evidence type="ECO:0000256" key="4">
    <source>
        <dbReference type="ARBA" id="ARBA00022679"/>
    </source>
</evidence>
<evidence type="ECO:0000256" key="3">
    <source>
        <dbReference type="ARBA" id="ARBA00012483"/>
    </source>
</evidence>
<accession>A0ABN3VJA4</accession>
<evidence type="ECO:0000256" key="5">
    <source>
        <dbReference type="ARBA" id="ARBA00022692"/>
    </source>
</evidence>
<keyword evidence="7" id="KW-0863">Zinc-finger</keyword>
<proteinExistence type="predicted"/>
<keyword evidence="5 12" id="KW-0812">Transmembrane</keyword>
<evidence type="ECO:0000256" key="12">
    <source>
        <dbReference type="SAM" id="Phobius"/>
    </source>
</evidence>
<feature type="transmembrane region" description="Helical" evidence="12">
    <location>
        <begin position="237"/>
        <end position="259"/>
    </location>
</feature>
<reference evidence="14 15" key="1">
    <citation type="journal article" date="2019" name="Int. J. Syst. Evol. Microbiol.">
        <title>The Global Catalogue of Microorganisms (GCM) 10K type strain sequencing project: providing services to taxonomists for standard genome sequencing and annotation.</title>
        <authorList>
            <consortium name="The Broad Institute Genomics Platform"/>
            <consortium name="The Broad Institute Genome Sequencing Center for Infectious Disease"/>
            <person name="Wu L."/>
            <person name="Ma J."/>
        </authorList>
    </citation>
    <scope>NUCLEOTIDE SEQUENCE [LARGE SCALE GENOMIC DNA]</scope>
    <source>
        <strain evidence="14 15">JCM 9383</strain>
    </source>
</reference>
<evidence type="ECO:0000256" key="7">
    <source>
        <dbReference type="ARBA" id="ARBA00022771"/>
    </source>
</evidence>
<sequence length="260" mass="29288">MAMIVIGVLLLVGAGVGFYLMRNARSELHAMIGAETLPVPQLEMLRKASDDIGARGSFRKQCEVVGAAHPRPEGVLVSELSKTECVWYRYEVKRHYEKVRHQDGHRRKTKHQEVVAKHTSWEGYALRDDHGVLIGVDPNGTAPDRPEQVVSRFEPHRPQGLNLFGIQLPNIFDSSTTIGYEYTEWVLRPGHRLYILGEVHDKIGPLVIGKPERDGHFIISTRTEDELRKHRTQLHRWLSVGVLVAAPVGLVLIVLGAILR</sequence>
<keyword evidence="4" id="KW-0808">Transferase</keyword>
<protein>
    <recommendedName>
        <fullName evidence="3">RING-type E3 ubiquitin transferase</fullName>
        <ecNumber evidence="3">2.3.2.27</ecNumber>
    </recommendedName>
</protein>
<keyword evidence="6" id="KW-0479">Metal-binding</keyword>
<evidence type="ECO:0000256" key="9">
    <source>
        <dbReference type="ARBA" id="ARBA00022833"/>
    </source>
</evidence>
<comment type="caution">
    <text evidence="14">The sequence shown here is derived from an EMBL/GenBank/DDBJ whole genome shotgun (WGS) entry which is preliminary data.</text>
</comment>
<evidence type="ECO:0000256" key="6">
    <source>
        <dbReference type="ARBA" id="ARBA00022723"/>
    </source>
</evidence>
<evidence type="ECO:0000313" key="14">
    <source>
        <dbReference type="EMBL" id="GAA2808451.1"/>
    </source>
</evidence>
<keyword evidence="15" id="KW-1185">Reference proteome</keyword>
<comment type="catalytic activity">
    <reaction evidence="1">
        <text>S-ubiquitinyl-[E2 ubiquitin-conjugating enzyme]-L-cysteine + [acceptor protein]-L-lysine = [E2 ubiquitin-conjugating enzyme]-L-cysteine + N(6)-ubiquitinyl-[acceptor protein]-L-lysine.</text>
        <dbReference type="EC" id="2.3.2.27"/>
    </reaction>
</comment>
<comment type="subcellular location">
    <subcellularLocation>
        <location evidence="2">Membrane</location>
        <topology evidence="2">Multi-pass membrane protein</topology>
    </subcellularLocation>
</comment>
<name>A0ABN3VJA4_9PSEU</name>
<feature type="domain" description="E3 Ubiquitin ligase MUL1-like" evidence="13">
    <location>
        <begin position="97"/>
        <end position="252"/>
    </location>
</feature>
<evidence type="ECO:0000256" key="2">
    <source>
        <dbReference type="ARBA" id="ARBA00004141"/>
    </source>
</evidence>